<evidence type="ECO:0000313" key="2">
    <source>
        <dbReference type="Proteomes" id="UP000299102"/>
    </source>
</evidence>
<evidence type="ECO:0000313" key="1">
    <source>
        <dbReference type="EMBL" id="GBP43225.1"/>
    </source>
</evidence>
<proteinExistence type="predicted"/>
<dbReference type="AlphaFoldDB" id="A0A4C1VZH3"/>
<dbReference type="Proteomes" id="UP000299102">
    <property type="component" value="Unassembled WGS sequence"/>
</dbReference>
<keyword evidence="2" id="KW-1185">Reference proteome</keyword>
<sequence length="146" mass="16144">MNIFFHIKDGTLQAKKRRTQRAAAACIIQAGARASHCSRTWHAVPRACDPLLIFKNARTPGRFSSATSPAPAQFITAGVRELLAESGALSQQFSFSRINFSPPAPRAPPPALQRKVSSVAPGIRGLRVTSDKYYCIKSRRIEREYF</sequence>
<comment type="caution">
    <text evidence="1">The sequence shown here is derived from an EMBL/GenBank/DDBJ whole genome shotgun (WGS) entry which is preliminary data.</text>
</comment>
<accession>A0A4C1VZH3</accession>
<name>A0A4C1VZH3_EUMVA</name>
<dbReference type="EMBL" id="BGZK01000432">
    <property type="protein sequence ID" value="GBP43225.1"/>
    <property type="molecule type" value="Genomic_DNA"/>
</dbReference>
<reference evidence="1 2" key="1">
    <citation type="journal article" date="2019" name="Commun. Biol.">
        <title>The bagworm genome reveals a unique fibroin gene that provides high tensile strength.</title>
        <authorList>
            <person name="Kono N."/>
            <person name="Nakamura H."/>
            <person name="Ohtoshi R."/>
            <person name="Tomita M."/>
            <person name="Numata K."/>
            <person name="Arakawa K."/>
        </authorList>
    </citation>
    <scope>NUCLEOTIDE SEQUENCE [LARGE SCALE GENOMIC DNA]</scope>
</reference>
<protein>
    <submittedName>
        <fullName evidence="1">Uncharacterized protein</fullName>
    </submittedName>
</protein>
<organism evidence="1 2">
    <name type="scientific">Eumeta variegata</name>
    <name type="common">Bagworm moth</name>
    <name type="synonym">Eumeta japonica</name>
    <dbReference type="NCBI Taxonomy" id="151549"/>
    <lineage>
        <taxon>Eukaryota</taxon>
        <taxon>Metazoa</taxon>
        <taxon>Ecdysozoa</taxon>
        <taxon>Arthropoda</taxon>
        <taxon>Hexapoda</taxon>
        <taxon>Insecta</taxon>
        <taxon>Pterygota</taxon>
        <taxon>Neoptera</taxon>
        <taxon>Endopterygota</taxon>
        <taxon>Lepidoptera</taxon>
        <taxon>Glossata</taxon>
        <taxon>Ditrysia</taxon>
        <taxon>Tineoidea</taxon>
        <taxon>Psychidae</taxon>
        <taxon>Oiketicinae</taxon>
        <taxon>Eumeta</taxon>
    </lineage>
</organism>
<gene>
    <name evidence="1" type="ORF">EVAR_39282_1</name>
</gene>